<dbReference type="EMBL" id="JAHRIQ010038263">
    <property type="protein sequence ID" value="MEQ2233957.1"/>
    <property type="molecule type" value="Genomic_DNA"/>
</dbReference>
<organism evidence="1 2">
    <name type="scientific">Ilyodon furcidens</name>
    <name type="common">goldbreast splitfin</name>
    <dbReference type="NCBI Taxonomy" id="33524"/>
    <lineage>
        <taxon>Eukaryota</taxon>
        <taxon>Metazoa</taxon>
        <taxon>Chordata</taxon>
        <taxon>Craniata</taxon>
        <taxon>Vertebrata</taxon>
        <taxon>Euteleostomi</taxon>
        <taxon>Actinopterygii</taxon>
        <taxon>Neopterygii</taxon>
        <taxon>Teleostei</taxon>
        <taxon>Neoteleostei</taxon>
        <taxon>Acanthomorphata</taxon>
        <taxon>Ovalentaria</taxon>
        <taxon>Atherinomorphae</taxon>
        <taxon>Cyprinodontiformes</taxon>
        <taxon>Goodeidae</taxon>
        <taxon>Ilyodon</taxon>
    </lineage>
</organism>
<accession>A0ABV0TM14</accession>
<comment type="caution">
    <text evidence="1">The sequence shown here is derived from an EMBL/GenBank/DDBJ whole genome shotgun (WGS) entry which is preliminary data.</text>
</comment>
<keyword evidence="2" id="KW-1185">Reference proteome</keyword>
<sequence length="83" mass="9511">MDNRMEGMLYLKLPYSGLVERSGQEQSRRAPGDTGRCDSFKLQMFGEVDDHMAISVIFSPREIQIKGNSGCTQNKMWYRNTSD</sequence>
<gene>
    <name evidence="1" type="ORF">ILYODFUR_027054</name>
</gene>
<evidence type="ECO:0000313" key="1">
    <source>
        <dbReference type="EMBL" id="MEQ2233957.1"/>
    </source>
</evidence>
<dbReference type="Proteomes" id="UP001482620">
    <property type="component" value="Unassembled WGS sequence"/>
</dbReference>
<protein>
    <submittedName>
        <fullName evidence="1">Uncharacterized protein</fullName>
    </submittedName>
</protein>
<proteinExistence type="predicted"/>
<name>A0ABV0TM14_9TELE</name>
<evidence type="ECO:0000313" key="2">
    <source>
        <dbReference type="Proteomes" id="UP001482620"/>
    </source>
</evidence>
<reference evidence="1 2" key="1">
    <citation type="submission" date="2021-06" db="EMBL/GenBank/DDBJ databases">
        <authorList>
            <person name="Palmer J.M."/>
        </authorList>
    </citation>
    <scope>NUCLEOTIDE SEQUENCE [LARGE SCALE GENOMIC DNA]</scope>
    <source>
        <strain evidence="2">if_2019</strain>
        <tissue evidence="1">Muscle</tissue>
    </source>
</reference>